<protein>
    <recommendedName>
        <fullName evidence="1">YjiS-like domain-containing protein</fullName>
    </recommendedName>
</protein>
<dbReference type="RefSeq" id="WP_075774837.1">
    <property type="nucleotide sequence ID" value="NZ_CP019437.1"/>
</dbReference>
<sequence length="62" mass="7307">MFTLSRTRPVPARHGRLSLIARVARVLEARRSRMALEKLDDHLLRDIGISREIARQEVRRFL</sequence>
<dbReference type="EMBL" id="CP019437">
    <property type="protein sequence ID" value="AQS48272.1"/>
    <property type="molecule type" value="Genomic_DNA"/>
</dbReference>
<proteinExistence type="predicted"/>
<organism evidence="2 3">
    <name type="scientific">Thioclava nitratireducens</name>
    <dbReference type="NCBI Taxonomy" id="1915078"/>
    <lineage>
        <taxon>Bacteria</taxon>
        <taxon>Pseudomonadati</taxon>
        <taxon>Pseudomonadota</taxon>
        <taxon>Alphaproteobacteria</taxon>
        <taxon>Rhodobacterales</taxon>
        <taxon>Paracoccaceae</taxon>
        <taxon>Thioclava</taxon>
    </lineage>
</organism>
<evidence type="ECO:0000313" key="2">
    <source>
        <dbReference type="EMBL" id="AQS48272.1"/>
    </source>
</evidence>
<dbReference type="Proteomes" id="UP000185622">
    <property type="component" value="Chromosome"/>
</dbReference>
<name>A0ABM6IHQ5_9RHOB</name>
<dbReference type="Pfam" id="PF06568">
    <property type="entry name" value="YjiS-like"/>
    <property type="match status" value="1"/>
</dbReference>
<feature type="domain" description="YjiS-like" evidence="1">
    <location>
        <begin position="19"/>
        <end position="52"/>
    </location>
</feature>
<reference evidence="2 3" key="1">
    <citation type="submission" date="2017-01" db="EMBL/GenBank/DDBJ databases">
        <title>The complete genome sequence of a sulfur-oxidizing marine bacterium Thioclava sp. 25B10_4T.</title>
        <authorList>
            <person name="Liu Y."/>
            <person name="Lai Q."/>
            <person name="Shao Z."/>
        </authorList>
    </citation>
    <scope>NUCLEOTIDE SEQUENCE [LARGE SCALE GENOMIC DNA]</scope>
    <source>
        <strain evidence="2 3">25B10_4</strain>
    </source>
</reference>
<keyword evidence="3" id="KW-1185">Reference proteome</keyword>
<accession>A0ABM6IHQ5</accession>
<evidence type="ECO:0000313" key="3">
    <source>
        <dbReference type="Proteomes" id="UP000185622"/>
    </source>
</evidence>
<dbReference type="InterPro" id="IPR009506">
    <property type="entry name" value="YjiS-like"/>
</dbReference>
<evidence type="ECO:0000259" key="1">
    <source>
        <dbReference type="Pfam" id="PF06568"/>
    </source>
</evidence>
<gene>
    <name evidence="2" type="ORF">BMG03_11035</name>
</gene>